<dbReference type="EMBL" id="CATOUU010000664">
    <property type="protein sequence ID" value="CAI9939417.1"/>
    <property type="molecule type" value="Genomic_DNA"/>
</dbReference>
<reference evidence="1" key="1">
    <citation type="submission" date="2023-06" db="EMBL/GenBank/DDBJ databases">
        <authorList>
            <person name="Kurt Z."/>
        </authorList>
    </citation>
    <scope>NUCLEOTIDE SEQUENCE</scope>
</reference>
<protein>
    <submittedName>
        <fullName evidence="2">Hypothetical_protein</fullName>
    </submittedName>
</protein>
<dbReference type="EMBL" id="CAXDID020000063">
    <property type="protein sequence ID" value="CAL6011229.1"/>
    <property type="molecule type" value="Genomic_DNA"/>
</dbReference>
<gene>
    <name evidence="2" type="ORF">HINF_LOCUS22607</name>
    <name evidence="1" type="ORF">HINF_LOCUS27062</name>
</gene>
<name>A0AA86U6B1_9EUKA</name>
<reference evidence="2 3" key="2">
    <citation type="submission" date="2024-07" db="EMBL/GenBank/DDBJ databases">
        <authorList>
            <person name="Akdeniz Z."/>
        </authorList>
    </citation>
    <scope>NUCLEOTIDE SEQUENCE [LARGE SCALE GENOMIC DNA]</scope>
</reference>
<evidence type="ECO:0000313" key="1">
    <source>
        <dbReference type="EMBL" id="CAI9939417.1"/>
    </source>
</evidence>
<keyword evidence="3" id="KW-1185">Reference proteome</keyword>
<evidence type="ECO:0000313" key="3">
    <source>
        <dbReference type="Proteomes" id="UP001642409"/>
    </source>
</evidence>
<evidence type="ECO:0000313" key="2">
    <source>
        <dbReference type="EMBL" id="CAL6011229.1"/>
    </source>
</evidence>
<organism evidence="1">
    <name type="scientific">Hexamita inflata</name>
    <dbReference type="NCBI Taxonomy" id="28002"/>
    <lineage>
        <taxon>Eukaryota</taxon>
        <taxon>Metamonada</taxon>
        <taxon>Diplomonadida</taxon>
        <taxon>Hexamitidae</taxon>
        <taxon>Hexamitinae</taxon>
        <taxon>Hexamita</taxon>
    </lineage>
</organism>
<sequence length="107" mass="12580">MNIINDFSQLEKHSNYNNIDEDGHRCFNISDQKDSSEKELRKANQFRNIESPNIQLNQIQNQHKSLKTTFNNFRQQINATMNNASQSQMQFTANVVRLFQLNQVGFE</sequence>
<proteinExistence type="predicted"/>
<comment type="caution">
    <text evidence="1">The sequence shown here is derived from an EMBL/GenBank/DDBJ whole genome shotgun (WGS) entry which is preliminary data.</text>
</comment>
<dbReference type="AlphaFoldDB" id="A0AA86U6B1"/>
<accession>A0AA86U6B1</accession>
<dbReference type="Proteomes" id="UP001642409">
    <property type="component" value="Unassembled WGS sequence"/>
</dbReference>